<evidence type="ECO:0000313" key="2">
    <source>
        <dbReference type="EMBL" id="MBI1685687.1"/>
    </source>
</evidence>
<keyword evidence="1" id="KW-0472">Membrane</keyword>
<evidence type="ECO:0000313" key="3">
    <source>
        <dbReference type="Proteomes" id="UP000639859"/>
    </source>
</evidence>
<accession>A0ABS0T4C8</accession>
<reference evidence="2 3" key="1">
    <citation type="submission" date="2020-11" db="EMBL/GenBank/DDBJ databases">
        <title>genome sequence of strain KACC 18849.</title>
        <authorList>
            <person name="Gao J."/>
            <person name="Zhang X."/>
        </authorList>
    </citation>
    <scope>NUCLEOTIDE SEQUENCE [LARGE SCALE GENOMIC DNA]</scope>
    <source>
        <strain evidence="2 3">KACC 18849</strain>
    </source>
</reference>
<feature type="transmembrane region" description="Helical" evidence="1">
    <location>
        <begin position="24"/>
        <end position="44"/>
    </location>
</feature>
<keyword evidence="1" id="KW-1133">Transmembrane helix</keyword>
<comment type="caution">
    <text evidence="2">The sequence shown here is derived from an EMBL/GenBank/DDBJ whole genome shotgun (WGS) entry which is preliminary data.</text>
</comment>
<proteinExistence type="predicted"/>
<dbReference type="RefSeq" id="WP_198577595.1">
    <property type="nucleotide sequence ID" value="NZ_JADWOX010000015.1"/>
</dbReference>
<name>A0ABS0T4C8_9CAUL</name>
<keyword evidence="1" id="KW-0812">Transmembrane</keyword>
<sequence>MNDAEIVGRPGALRIDGRTRRGGWLLWAALAVAITAPLLGYVVIKQREAGAAADAYWSLAGTPCPAMTQAAFEARPRKPMTFAFDGVSLVRGAGHLECTHRTYPQAGGEREAPVCDFTGPIALAVSVGGKQAFYAPPGSARVAVIDGAPVCVQRPPTRVGN</sequence>
<organism evidence="2 3">
    <name type="scientific">Caulobacter hibisci</name>
    <dbReference type="NCBI Taxonomy" id="2035993"/>
    <lineage>
        <taxon>Bacteria</taxon>
        <taxon>Pseudomonadati</taxon>
        <taxon>Pseudomonadota</taxon>
        <taxon>Alphaproteobacteria</taxon>
        <taxon>Caulobacterales</taxon>
        <taxon>Caulobacteraceae</taxon>
        <taxon>Caulobacter</taxon>
    </lineage>
</organism>
<dbReference type="Proteomes" id="UP000639859">
    <property type="component" value="Unassembled WGS sequence"/>
</dbReference>
<protein>
    <submittedName>
        <fullName evidence="2">Uncharacterized protein</fullName>
    </submittedName>
</protein>
<evidence type="ECO:0000256" key="1">
    <source>
        <dbReference type="SAM" id="Phobius"/>
    </source>
</evidence>
<gene>
    <name evidence="2" type="ORF">I4Q42_18630</name>
</gene>
<dbReference type="EMBL" id="JADWOX010000015">
    <property type="protein sequence ID" value="MBI1685687.1"/>
    <property type="molecule type" value="Genomic_DNA"/>
</dbReference>
<keyword evidence="3" id="KW-1185">Reference proteome</keyword>